<dbReference type="Gene3D" id="1.10.3210.10">
    <property type="entry name" value="Hypothetical protein af1432"/>
    <property type="match status" value="1"/>
</dbReference>
<proteinExistence type="predicted"/>
<dbReference type="RefSeq" id="WP_012662638.1">
    <property type="nucleotide sequence ID" value="NC_012108.1"/>
</dbReference>
<name>C0QFJ3_DESAH</name>
<sequence>MSNRQIKIEDLIHIIVQGGRVKTGVDVYNDHGVLLLDKDVVVDKVKTLEILMEKGISSLPTSGSEGGVWDAQGNEIKIEGNGTMGGERTKAKRPAPIAGVGTIERRLKEIEDLKTVAAQKYDEAKDSIKRVLGQIQESGGQFDYDEVQTHVSDLVEFLTVTDNPFSYLTKEIFSYDDYLYNHSVNVCAIGTAVLNRFNNSFSAAVNDFLSVGEHEAYDPFAKKKSRVDNSYRCYHREELEEISMGFFLHDIGKVMLPDKVLNKSGKLTSDEFELIKRHSFDFGAELLEKNRLRNSYIRSIVKNHHAPIFIGEERCYPEGDHPRDIPIHVKIAKLADIYDAMTSKRCYKEAFNQINVVTEIFRKYAKKDPILQYVLHAFVKSIGIYPPGSIVFLRNGQLAYVLESQGPLVIAFTDIQGNTLTSKPDPMDMGDKSISEDLKVDNRRSVKTPLEVCDRLPSYLQPITT</sequence>
<feature type="domain" description="HD-GYP" evidence="1">
    <location>
        <begin position="192"/>
        <end position="391"/>
    </location>
</feature>
<evidence type="ECO:0000313" key="2">
    <source>
        <dbReference type="EMBL" id="ACN13389.1"/>
    </source>
</evidence>
<dbReference type="Proteomes" id="UP000000442">
    <property type="component" value="Chromosome"/>
</dbReference>
<evidence type="ECO:0000313" key="3">
    <source>
        <dbReference type="Proteomes" id="UP000000442"/>
    </source>
</evidence>
<organism evidence="2 3">
    <name type="scientific">Desulforapulum autotrophicum (strain ATCC 43914 / DSM 3382 / VKM B-1955 / HRM2)</name>
    <name type="common">Desulfobacterium autotrophicum</name>
    <dbReference type="NCBI Taxonomy" id="177437"/>
    <lineage>
        <taxon>Bacteria</taxon>
        <taxon>Pseudomonadati</taxon>
        <taxon>Thermodesulfobacteriota</taxon>
        <taxon>Desulfobacteria</taxon>
        <taxon>Desulfobacterales</taxon>
        <taxon>Desulfobacteraceae</taxon>
        <taxon>Desulforapulum</taxon>
    </lineage>
</organism>
<protein>
    <recommendedName>
        <fullName evidence="1">HD-GYP domain-containing protein</fullName>
    </recommendedName>
</protein>
<dbReference type="Pfam" id="PF13487">
    <property type="entry name" value="HD_5"/>
    <property type="match status" value="1"/>
</dbReference>
<dbReference type="KEGG" id="dat:HRM2_02670"/>
<dbReference type="SUPFAM" id="SSF109604">
    <property type="entry name" value="HD-domain/PDEase-like"/>
    <property type="match status" value="1"/>
</dbReference>
<gene>
    <name evidence="2" type="ordered locus">HRM2_02670</name>
</gene>
<dbReference type="EMBL" id="CP001087">
    <property type="protein sequence ID" value="ACN13389.1"/>
    <property type="molecule type" value="Genomic_DNA"/>
</dbReference>
<dbReference type="OrthoDB" id="5411109at2"/>
<dbReference type="PANTHER" id="PTHR43155">
    <property type="entry name" value="CYCLIC DI-GMP PHOSPHODIESTERASE PA4108-RELATED"/>
    <property type="match status" value="1"/>
</dbReference>
<dbReference type="PROSITE" id="PS51832">
    <property type="entry name" value="HD_GYP"/>
    <property type="match status" value="1"/>
</dbReference>
<dbReference type="InterPro" id="IPR037522">
    <property type="entry name" value="HD_GYP_dom"/>
</dbReference>
<dbReference type="PANTHER" id="PTHR43155:SF2">
    <property type="entry name" value="CYCLIC DI-GMP PHOSPHODIESTERASE PA4108"/>
    <property type="match status" value="1"/>
</dbReference>
<evidence type="ECO:0000259" key="1">
    <source>
        <dbReference type="PROSITE" id="PS51832"/>
    </source>
</evidence>
<dbReference type="HOGENOM" id="CLU_046250_0_0_7"/>
<keyword evidence="3" id="KW-1185">Reference proteome</keyword>
<dbReference type="STRING" id="177437.HRM2_02670"/>
<dbReference type="InterPro" id="IPR003607">
    <property type="entry name" value="HD/PDEase_dom"/>
</dbReference>
<dbReference type="eggNOG" id="COG2206">
    <property type="taxonomic scope" value="Bacteria"/>
</dbReference>
<dbReference type="AlphaFoldDB" id="C0QFJ3"/>
<reference evidence="2 3" key="1">
    <citation type="journal article" date="2009" name="Environ. Microbiol.">
        <title>Genome sequence of Desulfobacterium autotrophicum HRM2, a marine sulfate reducer oxidizing organic carbon completely to carbon dioxide.</title>
        <authorList>
            <person name="Strittmatter A.W."/>
            <person name="Liesegang H."/>
            <person name="Rabus R."/>
            <person name="Decker I."/>
            <person name="Amann J."/>
            <person name="Andres S."/>
            <person name="Henne A."/>
            <person name="Fricke W.F."/>
            <person name="Martinez-Arias R."/>
            <person name="Bartels D."/>
            <person name="Goesmann A."/>
            <person name="Krause L."/>
            <person name="Puehler A."/>
            <person name="Klenk H.P."/>
            <person name="Richter M."/>
            <person name="Schuler M."/>
            <person name="Gloeckner F.O."/>
            <person name="Meyerdierks A."/>
            <person name="Gottschalk G."/>
            <person name="Amann R."/>
        </authorList>
    </citation>
    <scope>NUCLEOTIDE SEQUENCE [LARGE SCALE GENOMIC DNA]</scope>
    <source>
        <strain evidence="3">ATCC 43914 / DSM 3382 / HRM2</strain>
    </source>
</reference>
<accession>C0QFJ3</accession>
<dbReference type="SMART" id="SM00471">
    <property type="entry name" value="HDc"/>
    <property type="match status" value="1"/>
</dbReference>
<dbReference type="CDD" id="cd00077">
    <property type="entry name" value="HDc"/>
    <property type="match status" value="1"/>
</dbReference>